<dbReference type="AlphaFoldDB" id="A0A183C8J5"/>
<dbReference type="Gene3D" id="3.30.470.20">
    <property type="entry name" value="ATP-grasp fold, B domain"/>
    <property type="match status" value="1"/>
</dbReference>
<accession>A0A183C8J5</accession>
<name>A0A183C8J5_GLOPA</name>
<proteinExistence type="predicted"/>
<keyword evidence="1" id="KW-1185">Reference proteome</keyword>
<dbReference type="WBParaSite" id="GPLIN_000919100">
    <property type="protein sequence ID" value="GPLIN_000919100"/>
    <property type="gene ID" value="GPLIN_000919100"/>
</dbReference>
<dbReference type="InterPro" id="IPR005615">
    <property type="entry name" value="Glutathione_synthase"/>
</dbReference>
<evidence type="ECO:0000313" key="2">
    <source>
        <dbReference type="WBParaSite" id="GPLIN_000919100"/>
    </source>
</evidence>
<dbReference type="Pfam" id="PF03917">
    <property type="entry name" value="GSH_synth_ATP"/>
    <property type="match status" value="1"/>
</dbReference>
<dbReference type="GO" id="GO:0004363">
    <property type="term" value="F:glutathione synthase activity"/>
    <property type="evidence" value="ECO:0007669"/>
    <property type="project" value="InterPro"/>
</dbReference>
<sequence>MSLNLRLFHFFRRLFRIRDLIKLWLYIRHYGTLLGNIQDGSVQHNEQSGHLLRTKLAGANEGGFSLGTDVGDSPYLF</sequence>
<reference evidence="1" key="1">
    <citation type="submission" date="2014-05" db="EMBL/GenBank/DDBJ databases">
        <title>The genome and life-stage specific transcriptomes of Globodera pallida elucidate key aspects of plant parasitism by a cyst nematode.</title>
        <authorList>
            <person name="Cotton J.A."/>
            <person name="Lilley C.J."/>
            <person name="Jones L.M."/>
            <person name="Kikuchi T."/>
            <person name="Reid A.J."/>
            <person name="Thorpe P."/>
            <person name="Tsai I.J."/>
            <person name="Beasley H."/>
            <person name="Blok V."/>
            <person name="Cock P.J.A."/>
            <person name="Van den Akker S.E."/>
            <person name="Holroyd N."/>
            <person name="Hunt M."/>
            <person name="Mantelin S."/>
            <person name="Naghra H."/>
            <person name="Pain A."/>
            <person name="Palomares-Rius J.E."/>
            <person name="Zarowiecki M."/>
            <person name="Berriman M."/>
            <person name="Jones J.T."/>
            <person name="Urwin P.E."/>
        </authorList>
    </citation>
    <scope>NUCLEOTIDE SEQUENCE [LARGE SCALE GENOMIC DNA]</scope>
    <source>
        <strain evidence="1">Lindley</strain>
    </source>
</reference>
<protein>
    <submittedName>
        <fullName evidence="2">Secreted protein</fullName>
    </submittedName>
</protein>
<organism evidence="1 2">
    <name type="scientific">Globodera pallida</name>
    <name type="common">Potato cyst nematode worm</name>
    <name type="synonym">Heterodera pallida</name>
    <dbReference type="NCBI Taxonomy" id="36090"/>
    <lineage>
        <taxon>Eukaryota</taxon>
        <taxon>Metazoa</taxon>
        <taxon>Ecdysozoa</taxon>
        <taxon>Nematoda</taxon>
        <taxon>Chromadorea</taxon>
        <taxon>Rhabditida</taxon>
        <taxon>Tylenchina</taxon>
        <taxon>Tylenchomorpha</taxon>
        <taxon>Tylenchoidea</taxon>
        <taxon>Heteroderidae</taxon>
        <taxon>Heteroderinae</taxon>
        <taxon>Globodera</taxon>
    </lineage>
</organism>
<reference evidence="2" key="2">
    <citation type="submission" date="2016-06" db="UniProtKB">
        <authorList>
            <consortium name="WormBaseParasite"/>
        </authorList>
    </citation>
    <scope>IDENTIFICATION</scope>
</reference>
<dbReference type="GO" id="GO:0005524">
    <property type="term" value="F:ATP binding"/>
    <property type="evidence" value="ECO:0007669"/>
    <property type="project" value="InterPro"/>
</dbReference>
<dbReference type="Proteomes" id="UP000050741">
    <property type="component" value="Unassembled WGS sequence"/>
</dbReference>
<evidence type="ECO:0000313" key="1">
    <source>
        <dbReference type="Proteomes" id="UP000050741"/>
    </source>
</evidence>
<dbReference type="SUPFAM" id="SSF56059">
    <property type="entry name" value="Glutathione synthetase ATP-binding domain-like"/>
    <property type="match status" value="1"/>
</dbReference>